<comment type="caution">
    <text evidence="2">The sequence shown here is derived from an EMBL/GenBank/DDBJ whole genome shotgun (WGS) entry which is preliminary data.</text>
</comment>
<sequence>MTRQIEIFRDSRKSRSLFIKTTALCVILAATAVYSVGVFDHVVKIKLAVVSCALLLIMLFMLVGSLRRLKDKSALVRINAKGISGTTTPLSKAFGEIEWGDVVDIQLQKVSGDTLVAFVIQDHPKYEKRLSKSFRSMAFKKETNHYVIMFTASEIETDADTLFDQAQQYWKMHAAG</sequence>
<dbReference type="NCBIfam" id="NF041635">
    <property type="entry name" value="STM3941_fam"/>
    <property type="match status" value="1"/>
</dbReference>
<keyword evidence="1" id="KW-1133">Transmembrane helix</keyword>
<dbReference type="InterPro" id="IPR048136">
    <property type="entry name" value="STM3941-like"/>
</dbReference>
<evidence type="ECO:0000313" key="3">
    <source>
        <dbReference type="Proteomes" id="UP000031802"/>
    </source>
</evidence>
<dbReference type="RefSeq" id="WP_037500869.1">
    <property type="nucleotide sequence ID" value="NZ_JJMU01000053.1"/>
</dbReference>
<dbReference type="PATRIC" id="fig|1229276.3.peg.2971"/>
<reference evidence="3" key="1">
    <citation type="submission" date="2014-04" db="EMBL/GenBank/DDBJ databases">
        <title>Whole-Genome optical mapping and complete genome sequence of Sphingobacterium deserti sp. nov., a new spaces isolated from desert in the west of China.</title>
        <authorList>
            <person name="Teng C."/>
            <person name="Zhou Z."/>
            <person name="Li X."/>
            <person name="Chen M."/>
            <person name="Lin M."/>
            <person name="Wang L."/>
            <person name="Su S."/>
            <person name="Zhang C."/>
            <person name="Zhang W."/>
        </authorList>
    </citation>
    <scope>NUCLEOTIDE SEQUENCE [LARGE SCALE GENOMIC DNA]</scope>
    <source>
        <strain evidence="3">ACCC05744</strain>
    </source>
</reference>
<gene>
    <name evidence="2" type="ORF">DI53_2876</name>
</gene>
<dbReference type="AlphaFoldDB" id="A0A0B8T722"/>
<dbReference type="EMBL" id="JJMU01000053">
    <property type="protein sequence ID" value="KGE13345.1"/>
    <property type="molecule type" value="Genomic_DNA"/>
</dbReference>
<proteinExistence type="predicted"/>
<protein>
    <submittedName>
        <fullName evidence="2">Uncharacterized protein</fullName>
    </submittedName>
</protein>
<keyword evidence="1" id="KW-0812">Transmembrane</keyword>
<name>A0A0B8T722_9SPHI</name>
<keyword evidence="3" id="KW-1185">Reference proteome</keyword>
<evidence type="ECO:0000256" key="1">
    <source>
        <dbReference type="SAM" id="Phobius"/>
    </source>
</evidence>
<dbReference type="Proteomes" id="UP000031802">
    <property type="component" value="Unassembled WGS sequence"/>
</dbReference>
<organism evidence="2 3">
    <name type="scientific">Sphingobacterium deserti</name>
    <dbReference type="NCBI Taxonomy" id="1229276"/>
    <lineage>
        <taxon>Bacteria</taxon>
        <taxon>Pseudomonadati</taxon>
        <taxon>Bacteroidota</taxon>
        <taxon>Sphingobacteriia</taxon>
        <taxon>Sphingobacteriales</taxon>
        <taxon>Sphingobacteriaceae</taxon>
        <taxon>Sphingobacterium</taxon>
    </lineage>
</organism>
<dbReference type="OrthoDB" id="707311at2"/>
<evidence type="ECO:0000313" key="2">
    <source>
        <dbReference type="EMBL" id="KGE13345.1"/>
    </source>
</evidence>
<accession>A0A0B8T722</accession>
<feature type="transmembrane region" description="Helical" evidence="1">
    <location>
        <begin position="45"/>
        <end position="63"/>
    </location>
</feature>
<keyword evidence="1" id="KW-0472">Membrane</keyword>
<reference evidence="2 3" key="2">
    <citation type="journal article" date="2015" name="PLoS ONE">
        <title>Whole-Genome Optical Mapping and Finished Genome Sequence of Sphingobacterium deserti sp. nov., a New Species Isolated from the Western Desert of China.</title>
        <authorList>
            <person name="Teng C."/>
            <person name="Zhou Z."/>
            <person name="Molnar I."/>
            <person name="Li X."/>
            <person name="Tang R."/>
            <person name="Chen M."/>
            <person name="Wang L."/>
            <person name="Su S."/>
            <person name="Zhang W."/>
            <person name="Lin M."/>
        </authorList>
    </citation>
    <scope>NUCLEOTIDE SEQUENCE [LARGE SCALE GENOMIC DNA]</scope>
    <source>
        <strain evidence="3">ACCC05744</strain>
    </source>
</reference>
<feature type="transmembrane region" description="Helical" evidence="1">
    <location>
        <begin position="21"/>
        <end position="39"/>
    </location>
</feature>